<dbReference type="InterPro" id="IPR001647">
    <property type="entry name" value="HTH_TetR"/>
</dbReference>
<dbReference type="PRINTS" id="PR00455">
    <property type="entry name" value="HTHTETR"/>
</dbReference>
<evidence type="ECO:0000313" key="4">
    <source>
        <dbReference type="EMBL" id="KUG51789.1"/>
    </source>
</evidence>
<sequence>MAAEARRGPRRGEDTRAAILEAARGEFARAGYAGTSLRAVARAAGVDPALVHHYFEGKDDLFAQSVVLVSLPGPPASLAAQVMEGPREEVGLRAVRTFLGVWEARRSSFEALLRSIVTSEEVARAVREFLTQEIFGRVVSGLEPGLEEDERDLRAGLAATAATGLAMGRYVVRLPGVADADPETLVRRVGPVLQGYLLPR</sequence>
<dbReference type="Pfam" id="PF17920">
    <property type="entry name" value="TetR_C_16"/>
    <property type="match status" value="1"/>
</dbReference>
<keyword evidence="5" id="KW-1185">Reference proteome</keyword>
<evidence type="ECO:0000313" key="5">
    <source>
        <dbReference type="Proteomes" id="UP000054837"/>
    </source>
</evidence>
<dbReference type="Gene3D" id="1.10.10.60">
    <property type="entry name" value="Homeodomain-like"/>
    <property type="match status" value="1"/>
</dbReference>
<organism evidence="4 5">
    <name type="scientific">Serinicoccus chungangensis</name>
    <dbReference type="NCBI Taxonomy" id="767452"/>
    <lineage>
        <taxon>Bacteria</taxon>
        <taxon>Bacillati</taxon>
        <taxon>Actinomycetota</taxon>
        <taxon>Actinomycetes</taxon>
        <taxon>Micrococcales</taxon>
        <taxon>Ornithinimicrobiaceae</taxon>
        <taxon>Serinicoccus</taxon>
    </lineage>
</organism>
<dbReference type="InterPro" id="IPR009057">
    <property type="entry name" value="Homeodomain-like_sf"/>
</dbReference>
<keyword evidence="1 2" id="KW-0238">DNA-binding</keyword>
<dbReference type="Gene3D" id="1.10.357.10">
    <property type="entry name" value="Tetracycline Repressor, domain 2"/>
    <property type="match status" value="1"/>
</dbReference>
<dbReference type="STRING" id="767452.AVL62_07500"/>
<gene>
    <name evidence="4" type="ORF">AVL62_07500</name>
</gene>
<dbReference type="SUPFAM" id="SSF48498">
    <property type="entry name" value="Tetracyclin repressor-like, C-terminal domain"/>
    <property type="match status" value="1"/>
</dbReference>
<evidence type="ECO:0000256" key="1">
    <source>
        <dbReference type="ARBA" id="ARBA00023125"/>
    </source>
</evidence>
<evidence type="ECO:0000256" key="2">
    <source>
        <dbReference type="PROSITE-ProRule" id="PRU00335"/>
    </source>
</evidence>
<dbReference type="GO" id="GO:0003700">
    <property type="term" value="F:DNA-binding transcription factor activity"/>
    <property type="evidence" value="ECO:0007669"/>
    <property type="project" value="TreeGrafter"/>
</dbReference>
<dbReference type="InterPro" id="IPR050109">
    <property type="entry name" value="HTH-type_TetR-like_transc_reg"/>
</dbReference>
<dbReference type="PANTHER" id="PTHR30055:SF235">
    <property type="entry name" value="TRANSCRIPTIONAL REGULATORY PROTEIN"/>
    <property type="match status" value="1"/>
</dbReference>
<feature type="DNA-binding region" description="H-T-H motif" evidence="2">
    <location>
        <begin position="36"/>
        <end position="55"/>
    </location>
</feature>
<dbReference type="InterPro" id="IPR036271">
    <property type="entry name" value="Tet_transcr_reg_TetR-rel_C_sf"/>
</dbReference>
<proteinExistence type="predicted"/>
<dbReference type="PANTHER" id="PTHR30055">
    <property type="entry name" value="HTH-TYPE TRANSCRIPTIONAL REGULATOR RUTR"/>
    <property type="match status" value="1"/>
</dbReference>
<comment type="caution">
    <text evidence="4">The sequence shown here is derived from an EMBL/GenBank/DDBJ whole genome shotgun (WGS) entry which is preliminary data.</text>
</comment>
<dbReference type="Proteomes" id="UP000054837">
    <property type="component" value="Unassembled WGS sequence"/>
</dbReference>
<dbReference type="InterPro" id="IPR041678">
    <property type="entry name" value="TetR_C_16"/>
</dbReference>
<dbReference type="RefSeq" id="WP_058892085.1">
    <property type="nucleotide sequence ID" value="NZ_LQBL01000031.1"/>
</dbReference>
<reference evidence="4 5" key="1">
    <citation type="submission" date="2015-12" db="EMBL/GenBank/DDBJ databases">
        <title>Serinicoccus chungangenesis strain CD08_5 genome sequencing and assembly.</title>
        <authorList>
            <person name="Chander A.M."/>
            <person name="Kaur G."/>
            <person name="Nair G.R."/>
            <person name="Dhawan D.K."/>
            <person name="Kochhar R.K."/>
            <person name="Mayilraj S."/>
            <person name="Bhadada S.K."/>
        </authorList>
    </citation>
    <scope>NUCLEOTIDE SEQUENCE [LARGE SCALE GENOMIC DNA]</scope>
    <source>
        <strain evidence="4 5">CD08_5</strain>
    </source>
</reference>
<feature type="domain" description="HTH tetR-type" evidence="3">
    <location>
        <begin position="13"/>
        <end position="73"/>
    </location>
</feature>
<dbReference type="EMBL" id="LQBL01000031">
    <property type="protein sequence ID" value="KUG51789.1"/>
    <property type="molecule type" value="Genomic_DNA"/>
</dbReference>
<protein>
    <recommendedName>
        <fullName evidence="3">HTH tetR-type domain-containing protein</fullName>
    </recommendedName>
</protein>
<dbReference type="SUPFAM" id="SSF46689">
    <property type="entry name" value="Homeodomain-like"/>
    <property type="match status" value="1"/>
</dbReference>
<evidence type="ECO:0000259" key="3">
    <source>
        <dbReference type="PROSITE" id="PS50977"/>
    </source>
</evidence>
<dbReference type="Pfam" id="PF00440">
    <property type="entry name" value="TetR_N"/>
    <property type="match status" value="1"/>
</dbReference>
<dbReference type="PROSITE" id="PS50977">
    <property type="entry name" value="HTH_TETR_2"/>
    <property type="match status" value="1"/>
</dbReference>
<dbReference type="GO" id="GO:0000976">
    <property type="term" value="F:transcription cis-regulatory region binding"/>
    <property type="evidence" value="ECO:0007669"/>
    <property type="project" value="TreeGrafter"/>
</dbReference>
<name>A0A0W8I231_9MICO</name>
<dbReference type="OrthoDB" id="3403733at2"/>
<dbReference type="AlphaFoldDB" id="A0A0W8I231"/>
<accession>A0A0W8I231</accession>